<sequence length="437" mass="46714">MTRAAEKNHCTHSVITDNTGDCVDASGEFGTYLWSRLPLILLFAGGYLVYQLMAATRLTDAFVAWALRRSHGRASVIILYVIGVAAVLSSFIPNAITVLALLPVLKRLDADFARQGVGGMTTVLMCSAIYGSAIGGMGSMIGSPANAVLLGALDLFEVSGRERITFFNWFLWSVPLVVMLVAAAWGVAVGLGLPAAARTVTVRMDCVGEECQTTSRQRYGGALFWLYMGFWVLESVARETVPGLAAVAPVAGLVFTVLFVYLLFVRHAPPSQAGRGPLLRPRDLVSSVPRRGLTFILALAALYGAVRWLGWDERLVAEAGRLPLGDIAPELLFLLLVMAVIFLTEALSNTAVVAAFFAIAHYAATRHGMDPLTLMVGVSVASTCAFMTPIATPTNALAFGEMRGASLWTMLGLGAVLNVLCGVLIAGWLGWVLPRLY</sequence>
<evidence type="ECO:0000313" key="8">
    <source>
        <dbReference type="EMBL" id="ADU61633.1"/>
    </source>
</evidence>
<reference evidence="9" key="1">
    <citation type="submission" date="2010-12" db="EMBL/GenBank/DDBJ databases">
        <title>Complete sequence of Desulfovibrio aespoeensis Aspo-2.</title>
        <authorList>
            <consortium name="US DOE Joint Genome Institute"/>
            <person name="Lucas S."/>
            <person name="Copeland A."/>
            <person name="Lapidus A."/>
            <person name="Cheng J.-F."/>
            <person name="Goodwin L."/>
            <person name="Pitluck S."/>
            <person name="Chertkov O."/>
            <person name="Misra M."/>
            <person name="Detter J.C."/>
            <person name="Han C."/>
            <person name="Tapia R."/>
            <person name="Land M."/>
            <person name="Hauser L."/>
            <person name="Kyrpides N."/>
            <person name="Ivanova N."/>
            <person name="Ovchinnikova G."/>
            <person name="Pedersen K."/>
            <person name="Jagevall S."/>
            <person name="Hazen T."/>
            <person name="Woyke T."/>
        </authorList>
    </citation>
    <scope>NUCLEOTIDE SEQUENCE [LARGE SCALE GENOMIC DNA]</scope>
    <source>
        <strain evidence="9">ATCC 700646 / DSM 10631 / Aspo-2</strain>
    </source>
</reference>
<reference evidence="8 9" key="2">
    <citation type="journal article" date="2014" name="Genome Announc.">
        <title>Complete Genome Sequence of the Subsurface, Mesophilic Sulfate-Reducing Bacterium Desulfovibrio aespoeensis Aspo-2.</title>
        <authorList>
            <person name="Pedersen K."/>
            <person name="Bengtsson A."/>
            <person name="Edlund J."/>
            <person name="Rabe L."/>
            <person name="Hazen T."/>
            <person name="Chakraborty R."/>
            <person name="Goodwin L."/>
            <person name="Shapiro N."/>
        </authorList>
    </citation>
    <scope>NUCLEOTIDE SEQUENCE [LARGE SCALE GENOMIC DNA]</scope>
    <source>
        <strain evidence="9">ATCC 700646 / DSM 10631 / Aspo-2</strain>
    </source>
</reference>
<feature type="transmembrane region" description="Helical" evidence="6">
    <location>
        <begin position="372"/>
        <end position="391"/>
    </location>
</feature>
<feature type="transmembrane region" description="Helical" evidence="6">
    <location>
        <begin position="77"/>
        <end position="102"/>
    </location>
</feature>
<feature type="domain" description="Citrate transporter-like" evidence="7">
    <location>
        <begin position="37"/>
        <end position="362"/>
    </location>
</feature>
<keyword evidence="9" id="KW-1185">Reference proteome</keyword>
<dbReference type="HOGENOM" id="CLU_562250_0_0_7"/>
<evidence type="ECO:0000256" key="4">
    <source>
        <dbReference type="ARBA" id="ARBA00022989"/>
    </source>
</evidence>
<dbReference type="InterPro" id="IPR004680">
    <property type="entry name" value="Cit_transptr-like_dom"/>
</dbReference>
<feature type="transmembrane region" description="Helical" evidence="6">
    <location>
        <begin position="331"/>
        <end position="360"/>
    </location>
</feature>
<name>E6VYX0_PSEA9</name>
<organism evidence="8 9">
    <name type="scientific">Pseudodesulfovibrio aespoeensis (strain ATCC 700646 / DSM 10631 / Aspo-2)</name>
    <name type="common">Desulfovibrio aespoeensis</name>
    <dbReference type="NCBI Taxonomy" id="643562"/>
    <lineage>
        <taxon>Bacteria</taxon>
        <taxon>Pseudomonadati</taxon>
        <taxon>Thermodesulfobacteriota</taxon>
        <taxon>Desulfovibrionia</taxon>
        <taxon>Desulfovibrionales</taxon>
        <taxon>Desulfovibrionaceae</taxon>
    </lineage>
</organism>
<dbReference type="eggNOG" id="COG0471">
    <property type="taxonomic scope" value="Bacteria"/>
</dbReference>
<dbReference type="KEGG" id="das:Daes_0615"/>
<comment type="subcellular location">
    <subcellularLocation>
        <location evidence="1">Membrane</location>
        <topology evidence="1">Multi-pass membrane protein</topology>
    </subcellularLocation>
</comment>
<feature type="transmembrane region" description="Helical" evidence="6">
    <location>
        <begin position="123"/>
        <end position="149"/>
    </location>
</feature>
<keyword evidence="2" id="KW-0813">Transport</keyword>
<evidence type="ECO:0000256" key="1">
    <source>
        <dbReference type="ARBA" id="ARBA00004141"/>
    </source>
</evidence>
<gene>
    <name evidence="8" type="ordered locus">Daes_0615</name>
</gene>
<protein>
    <submittedName>
        <fullName evidence="8">Sodium/sulphate symporter</fullName>
    </submittedName>
</protein>
<evidence type="ECO:0000259" key="7">
    <source>
        <dbReference type="Pfam" id="PF03600"/>
    </source>
</evidence>
<keyword evidence="4 6" id="KW-1133">Transmembrane helix</keyword>
<evidence type="ECO:0000256" key="6">
    <source>
        <dbReference type="SAM" id="Phobius"/>
    </source>
</evidence>
<feature type="transmembrane region" description="Helical" evidence="6">
    <location>
        <begin position="39"/>
        <end position="57"/>
    </location>
</feature>
<feature type="transmembrane region" description="Helical" evidence="6">
    <location>
        <begin position="243"/>
        <end position="265"/>
    </location>
</feature>
<dbReference type="GO" id="GO:0022857">
    <property type="term" value="F:transmembrane transporter activity"/>
    <property type="evidence" value="ECO:0007669"/>
    <property type="project" value="TreeGrafter"/>
</dbReference>
<evidence type="ECO:0000256" key="3">
    <source>
        <dbReference type="ARBA" id="ARBA00022692"/>
    </source>
</evidence>
<dbReference type="Proteomes" id="UP000002191">
    <property type="component" value="Chromosome"/>
</dbReference>
<dbReference type="EMBL" id="CP002431">
    <property type="protein sequence ID" value="ADU61633.1"/>
    <property type="molecule type" value="Genomic_DNA"/>
</dbReference>
<keyword evidence="5 6" id="KW-0472">Membrane</keyword>
<feature type="transmembrane region" description="Helical" evidence="6">
    <location>
        <begin position="169"/>
        <end position="197"/>
    </location>
</feature>
<evidence type="ECO:0000256" key="2">
    <source>
        <dbReference type="ARBA" id="ARBA00022448"/>
    </source>
</evidence>
<feature type="transmembrane region" description="Helical" evidence="6">
    <location>
        <begin position="411"/>
        <end position="433"/>
    </location>
</feature>
<dbReference type="AlphaFoldDB" id="E6VYX0"/>
<dbReference type="Pfam" id="PF03600">
    <property type="entry name" value="CitMHS"/>
    <property type="match status" value="1"/>
</dbReference>
<dbReference type="PANTHER" id="PTHR10283:SF82">
    <property type="entry name" value="SOLUTE CARRIER FAMILY 13 MEMBER 2"/>
    <property type="match status" value="1"/>
</dbReference>
<evidence type="ECO:0000256" key="5">
    <source>
        <dbReference type="ARBA" id="ARBA00023136"/>
    </source>
</evidence>
<dbReference type="STRING" id="643562.Daes_0615"/>
<feature type="transmembrane region" description="Helical" evidence="6">
    <location>
        <begin position="292"/>
        <end position="311"/>
    </location>
</feature>
<proteinExistence type="predicted"/>
<keyword evidence="3 6" id="KW-0812">Transmembrane</keyword>
<evidence type="ECO:0000313" key="9">
    <source>
        <dbReference type="Proteomes" id="UP000002191"/>
    </source>
</evidence>
<feature type="transmembrane region" description="Helical" evidence="6">
    <location>
        <begin position="218"/>
        <end position="237"/>
    </location>
</feature>
<dbReference type="PANTHER" id="PTHR10283">
    <property type="entry name" value="SOLUTE CARRIER FAMILY 13 MEMBER"/>
    <property type="match status" value="1"/>
</dbReference>
<accession>E6VYX0</accession>
<dbReference type="GO" id="GO:0005886">
    <property type="term" value="C:plasma membrane"/>
    <property type="evidence" value="ECO:0007669"/>
    <property type="project" value="TreeGrafter"/>
</dbReference>